<dbReference type="InterPro" id="IPR032710">
    <property type="entry name" value="NTF2-like_dom_sf"/>
</dbReference>
<sequence length="141" mass="16722">MNTQTSFPTSVEHNKKVVMEFYERMFIARDLNVADTLISENYIQHNNVFIPPLRTGFKKYFTQYFKTFPDTGATIKRICGEGEYVFLYADHWAANRLYRVQYKVIDIYRVQNGVLTEHWDTIEGIGFFSKLLYLLKSLLRL</sequence>
<comment type="caution">
    <text evidence="1">The sequence shown here is derived from an EMBL/GenBank/DDBJ whole genome shotgun (WGS) entry which is preliminary data.</text>
</comment>
<accession>A0ABY1BDP0</accession>
<organism evidence="1 2">
    <name type="scientific">Pseudomonas cuatrocienegasensis</name>
    <dbReference type="NCBI Taxonomy" id="543360"/>
    <lineage>
        <taxon>Bacteria</taxon>
        <taxon>Pseudomonadati</taxon>
        <taxon>Pseudomonadota</taxon>
        <taxon>Gammaproteobacteria</taxon>
        <taxon>Pseudomonadales</taxon>
        <taxon>Pseudomonadaceae</taxon>
        <taxon>Pseudomonas</taxon>
    </lineage>
</organism>
<protein>
    <submittedName>
        <fullName evidence="1">Predicted SnoaL-like aldol condensation-catalyzing enzyme</fullName>
    </submittedName>
</protein>
<dbReference type="EMBL" id="FOFP01000007">
    <property type="protein sequence ID" value="SEQ60608.1"/>
    <property type="molecule type" value="Genomic_DNA"/>
</dbReference>
<gene>
    <name evidence="1" type="ORF">SAMN05216600_107217</name>
</gene>
<dbReference type="Gene3D" id="3.10.450.50">
    <property type="match status" value="1"/>
</dbReference>
<dbReference type="Proteomes" id="UP000198512">
    <property type="component" value="Unassembled WGS sequence"/>
</dbReference>
<evidence type="ECO:0000313" key="1">
    <source>
        <dbReference type="EMBL" id="SEQ60608.1"/>
    </source>
</evidence>
<dbReference type="RefSeq" id="WP_069520074.1">
    <property type="nucleotide sequence ID" value="NZ_FOFP01000007.1"/>
</dbReference>
<name>A0ABY1BDP0_9PSED</name>
<dbReference type="Pfam" id="PF07366">
    <property type="entry name" value="SnoaL"/>
    <property type="match status" value="1"/>
</dbReference>
<keyword evidence="2" id="KW-1185">Reference proteome</keyword>
<proteinExistence type="predicted"/>
<reference evidence="1 2" key="1">
    <citation type="submission" date="2016-10" db="EMBL/GenBank/DDBJ databases">
        <authorList>
            <person name="Varghese N."/>
            <person name="Submissions S."/>
        </authorList>
    </citation>
    <scope>NUCLEOTIDE SEQUENCE [LARGE SCALE GENOMIC DNA]</scope>
    <source>
        <strain evidence="1 2">CIP 109853</strain>
    </source>
</reference>
<dbReference type="InterPro" id="IPR009959">
    <property type="entry name" value="Cyclase_SnoaL-like"/>
</dbReference>
<dbReference type="SUPFAM" id="SSF54427">
    <property type="entry name" value="NTF2-like"/>
    <property type="match status" value="1"/>
</dbReference>
<evidence type="ECO:0000313" key="2">
    <source>
        <dbReference type="Proteomes" id="UP000198512"/>
    </source>
</evidence>